<dbReference type="Proteomes" id="UP000434036">
    <property type="component" value="Unassembled WGS sequence"/>
</dbReference>
<dbReference type="Gene3D" id="3.40.640.10">
    <property type="entry name" value="Type I PLP-dependent aspartate aminotransferase-like (Major domain)"/>
    <property type="match status" value="1"/>
</dbReference>
<reference evidence="7 8" key="2">
    <citation type="submission" date="2020-01" db="EMBL/GenBank/DDBJ databases">
        <title>Clostridiaceae sp. nov. isolated from the gut of human by culturomics.</title>
        <authorList>
            <person name="Chang Y."/>
        </authorList>
    </citation>
    <scope>NUCLEOTIDE SEQUENCE [LARGE SCALE GENOMIC DNA]</scope>
    <source>
        <strain evidence="7 8">DONG20-135</strain>
    </source>
</reference>
<dbReference type="Gene3D" id="3.90.1150.10">
    <property type="entry name" value="Aspartate Aminotransferase, domain 1"/>
    <property type="match status" value="1"/>
</dbReference>
<dbReference type="GO" id="GO:0047804">
    <property type="term" value="F:cysteine-S-conjugate beta-lyase activity"/>
    <property type="evidence" value="ECO:0007669"/>
    <property type="project" value="UniProtKB-EC"/>
</dbReference>
<dbReference type="InterPro" id="IPR051798">
    <property type="entry name" value="Class-II_PLP-Dep_Aminotrans"/>
</dbReference>
<dbReference type="InterPro" id="IPR015424">
    <property type="entry name" value="PyrdxlP-dep_Trfase"/>
</dbReference>
<dbReference type="CDD" id="cd00609">
    <property type="entry name" value="AAT_like"/>
    <property type="match status" value="1"/>
</dbReference>
<keyword evidence="8" id="KW-1185">Reference proteome</keyword>
<evidence type="ECO:0000256" key="1">
    <source>
        <dbReference type="ARBA" id="ARBA00001933"/>
    </source>
</evidence>
<dbReference type="AlphaFoldDB" id="A0A6N8U581"/>
<evidence type="ECO:0000313" key="8">
    <source>
        <dbReference type="Proteomes" id="UP000434036"/>
    </source>
</evidence>
<keyword evidence="4 7" id="KW-0456">Lyase</keyword>
<evidence type="ECO:0000256" key="5">
    <source>
        <dbReference type="ARBA" id="ARBA00037974"/>
    </source>
</evidence>
<feature type="domain" description="Aminotransferase class I/classII large" evidence="6">
    <location>
        <begin position="38"/>
        <end position="374"/>
    </location>
</feature>
<evidence type="ECO:0000313" key="7">
    <source>
        <dbReference type="EMBL" id="MXQ73232.1"/>
    </source>
</evidence>
<dbReference type="NCBIfam" id="TIGR04350">
    <property type="entry name" value="C_S_lyase_PatB"/>
    <property type="match status" value="1"/>
</dbReference>
<evidence type="ECO:0000259" key="6">
    <source>
        <dbReference type="Pfam" id="PF00155"/>
    </source>
</evidence>
<evidence type="ECO:0000256" key="2">
    <source>
        <dbReference type="ARBA" id="ARBA00012224"/>
    </source>
</evidence>
<dbReference type="RefSeq" id="WP_160624648.1">
    <property type="nucleotide sequence ID" value="NZ_WUUQ01000001.1"/>
</dbReference>
<dbReference type="SUPFAM" id="SSF53383">
    <property type="entry name" value="PLP-dependent transferases"/>
    <property type="match status" value="1"/>
</dbReference>
<dbReference type="GO" id="GO:0030170">
    <property type="term" value="F:pyridoxal phosphate binding"/>
    <property type="evidence" value="ECO:0007669"/>
    <property type="project" value="InterPro"/>
</dbReference>
<dbReference type="InterPro" id="IPR015422">
    <property type="entry name" value="PyrdxlP-dep_Trfase_small"/>
</dbReference>
<organism evidence="7 8">
    <name type="scientific">Copranaerobaculum intestinale</name>
    <dbReference type="NCBI Taxonomy" id="2692629"/>
    <lineage>
        <taxon>Bacteria</taxon>
        <taxon>Bacillati</taxon>
        <taxon>Bacillota</taxon>
        <taxon>Erysipelotrichia</taxon>
        <taxon>Erysipelotrichales</taxon>
        <taxon>Erysipelotrichaceae</taxon>
        <taxon>Copranaerobaculum</taxon>
    </lineage>
</organism>
<dbReference type="Pfam" id="PF00155">
    <property type="entry name" value="Aminotran_1_2"/>
    <property type="match status" value="1"/>
</dbReference>
<comment type="cofactor">
    <cofactor evidence="1">
        <name>pyridoxal 5'-phosphate</name>
        <dbReference type="ChEBI" id="CHEBI:597326"/>
    </cofactor>
</comment>
<evidence type="ECO:0000256" key="3">
    <source>
        <dbReference type="ARBA" id="ARBA00022898"/>
    </source>
</evidence>
<name>A0A6N8U581_9FIRM</name>
<dbReference type="InterPro" id="IPR027619">
    <property type="entry name" value="C-S_lyase_PatB-like"/>
</dbReference>
<accession>A0A6N8U581</accession>
<dbReference type="InterPro" id="IPR015421">
    <property type="entry name" value="PyrdxlP-dep_Trfase_major"/>
</dbReference>
<dbReference type="EMBL" id="WUUQ01000001">
    <property type="protein sequence ID" value="MXQ73232.1"/>
    <property type="molecule type" value="Genomic_DNA"/>
</dbReference>
<dbReference type="EC" id="4.4.1.13" evidence="2"/>
<gene>
    <name evidence="7" type="ORF">GSF08_04685</name>
</gene>
<sequence length="393" mass="44847">MKNLDEIIERRGTTAVKWNHLAEAFGCDEDALPLWVADMDFACADPILAALKERITHPVFGYEDGYDEAYTEAVTGWFKRQFDWELRREDLFFSPGVVPALGFLIDMLSEEGEGIIIQSPVYYPFAAKIRANHREVIDNPLICENGCYRMDFDDLAEKMRLSQVRGMILCNPHNPVGRVWSKAELKQVAAIAEANHKWIISDEIHCDLIRSGYQHTPLAKAYPKYREEIITCTAPSKTFNLAGLQNSNIIIHKEAYRKLWKKKVIDRFSISECNTFSRTATIAAYKDGEAWLREVNAYVDANFQYLSSFLKEHLPKAVLTPCEGTYLAWIDFRAYVSDAAELERIMRHEAKVILDEGSLFGENGNGYERINLACPQCILKDCLNRIAGALIRD</sequence>
<reference evidence="7 8" key="1">
    <citation type="submission" date="2019-12" db="EMBL/GenBank/DDBJ databases">
        <authorList>
            <person name="Yang R."/>
        </authorList>
    </citation>
    <scope>NUCLEOTIDE SEQUENCE [LARGE SCALE GENOMIC DNA]</scope>
    <source>
        <strain evidence="7 8">DONG20-135</strain>
    </source>
</reference>
<keyword evidence="3" id="KW-0663">Pyridoxal phosphate</keyword>
<dbReference type="PANTHER" id="PTHR43525:SF1">
    <property type="entry name" value="PROTEIN MALY"/>
    <property type="match status" value="1"/>
</dbReference>
<protein>
    <recommendedName>
        <fullName evidence="2">cysteine-S-conjugate beta-lyase</fullName>
        <ecNumber evidence="2">4.4.1.13</ecNumber>
    </recommendedName>
</protein>
<comment type="caution">
    <text evidence="7">The sequence shown here is derived from an EMBL/GenBank/DDBJ whole genome shotgun (WGS) entry which is preliminary data.</text>
</comment>
<comment type="similarity">
    <text evidence="5">Belongs to the class-II pyridoxal-phosphate-dependent aminotransferase family. MalY/PatB cystathionine beta-lyase subfamily.</text>
</comment>
<proteinExistence type="inferred from homology"/>
<dbReference type="PANTHER" id="PTHR43525">
    <property type="entry name" value="PROTEIN MALY"/>
    <property type="match status" value="1"/>
</dbReference>
<dbReference type="InterPro" id="IPR004839">
    <property type="entry name" value="Aminotransferase_I/II_large"/>
</dbReference>
<evidence type="ECO:0000256" key="4">
    <source>
        <dbReference type="ARBA" id="ARBA00023239"/>
    </source>
</evidence>